<evidence type="ECO:0000313" key="1">
    <source>
        <dbReference type="EMBL" id="KAH7861129.1"/>
    </source>
</evidence>
<protein>
    <submittedName>
        <fullName evidence="1">Uncharacterized protein</fullName>
    </submittedName>
</protein>
<comment type="caution">
    <text evidence="1">The sequence shown here is derived from an EMBL/GenBank/DDBJ whole genome shotgun (WGS) entry which is preliminary data.</text>
</comment>
<sequence length="290" mass="32183">MPLASPKLLTMMLAIAISMALLVSPGRARVHLQEQAEAEAEAQAQVQVQFVLPNPLKCWGSIREASFATVEKPGPKTSTEQDLRLVIGLNAQWLWRQVIAGGDNHIQDGTSFRGCLREISSIKTLDLSGNHGLHGAVHNLTNLSSIETLFMNDVILDDDFLLNIRIMTSIQVLSLRDCELNGLLSIKGLCEMKTLWELDVTRTSFGGALPWCLLNSTSLRLLDITSNHFNGNIAQSDLINLTSLEYLSLSNNDFEIPISFKSFFSHSKLKFVESMNNKLLEDQEDIFATP</sequence>
<keyword evidence="2" id="KW-1185">Reference proteome</keyword>
<dbReference type="EMBL" id="CM037154">
    <property type="protein sequence ID" value="KAH7861129.1"/>
    <property type="molecule type" value="Genomic_DNA"/>
</dbReference>
<gene>
    <name evidence="1" type="ORF">Vadar_021933</name>
</gene>
<accession>A0ACB7Z5G4</accession>
<name>A0ACB7Z5G4_9ERIC</name>
<dbReference type="Proteomes" id="UP000828048">
    <property type="component" value="Chromosome 4"/>
</dbReference>
<organism evidence="1 2">
    <name type="scientific">Vaccinium darrowii</name>
    <dbReference type="NCBI Taxonomy" id="229202"/>
    <lineage>
        <taxon>Eukaryota</taxon>
        <taxon>Viridiplantae</taxon>
        <taxon>Streptophyta</taxon>
        <taxon>Embryophyta</taxon>
        <taxon>Tracheophyta</taxon>
        <taxon>Spermatophyta</taxon>
        <taxon>Magnoliopsida</taxon>
        <taxon>eudicotyledons</taxon>
        <taxon>Gunneridae</taxon>
        <taxon>Pentapetalae</taxon>
        <taxon>asterids</taxon>
        <taxon>Ericales</taxon>
        <taxon>Ericaceae</taxon>
        <taxon>Vaccinioideae</taxon>
        <taxon>Vaccinieae</taxon>
        <taxon>Vaccinium</taxon>
    </lineage>
</organism>
<evidence type="ECO:0000313" key="2">
    <source>
        <dbReference type="Proteomes" id="UP000828048"/>
    </source>
</evidence>
<reference evidence="1 2" key="1">
    <citation type="journal article" date="2021" name="Hortic Res">
        <title>High-quality reference genome and annotation aids understanding of berry development for evergreen blueberry (Vaccinium darrowii).</title>
        <authorList>
            <person name="Yu J."/>
            <person name="Hulse-Kemp A.M."/>
            <person name="Babiker E."/>
            <person name="Staton M."/>
        </authorList>
    </citation>
    <scope>NUCLEOTIDE SEQUENCE [LARGE SCALE GENOMIC DNA]</scope>
    <source>
        <strain evidence="2">cv. NJ 8807/NJ 8810</strain>
        <tissue evidence="1">Young leaf</tissue>
    </source>
</reference>
<proteinExistence type="predicted"/>